<feature type="transmembrane region" description="Helical" evidence="4">
    <location>
        <begin position="579"/>
        <end position="598"/>
    </location>
</feature>
<name>A0A0D7BVH0_9AGAR</name>
<feature type="transmembrane region" description="Helical" evidence="4">
    <location>
        <begin position="790"/>
        <end position="811"/>
    </location>
</feature>
<keyword evidence="1" id="KW-0880">Kelch repeat</keyword>
<dbReference type="InterPro" id="IPR015915">
    <property type="entry name" value="Kelch-typ_b-propeller"/>
</dbReference>
<dbReference type="SUPFAM" id="SSF117281">
    <property type="entry name" value="Kelch motif"/>
    <property type="match status" value="1"/>
</dbReference>
<evidence type="ECO:0000256" key="5">
    <source>
        <dbReference type="SAM" id="SignalP"/>
    </source>
</evidence>
<keyword evidence="2" id="KW-0677">Repeat</keyword>
<evidence type="ECO:0000256" key="2">
    <source>
        <dbReference type="ARBA" id="ARBA00022737"/>
    </source>
</evidence>
<feature type="transmembrane region" description="Helical" evidence="4">
    <location>
        <begin position="527"/>
        <end position="549"/>
    </location>
</feature>
<evidence type="ECO:0000256" key="1">
    <source>
        <dbReference type="ARBA" id="ARBA00022441"/>
    </source>
</evidence>
<evidence type="ECO:0000256" key="3">
    <source>
        <dbReference type="SAM" id="MobiDB-lite"/>
    </source>
</evidence>
<organism evidence="6 7">
    <name type="scientific">Cylindrobasidium torrendii FP15055 ss-10</name>
    <dbReference type="NCBI Taxonomy" id="1314674"/>
    <lineage>
        <taxon>Eukaryota</taxon>
        <taxon>Fungi</taxon>
        <taxon>Dikarya</taxon>
        <taxon>Basidiomycota</taxon>
        <taxon>Agaricomycotina</taxon>
        <taxon>Agaricomycetes</taxon>
        <taxon>Agaricomycetidae</taxon>
        <taxon>Agaricales</taxon>
        <taxon>Marasmiineae</taxon>
        <taxon>Physalacriaceae</taxon>
        <taxon>Cylindrobasidium</taxon>
    </lineage>
</organism>
<keyword evidence="5" id="KW-0732">Signal</keyword>
<protein>
    <recommendedName>
        <fullName evidence="8">Galactose oxidase</fullName>
    </recommendedName>
</protein>
<keyword evidence="7" id="KW-1185">Reference proteome</keyword>
<dbReference type="AlphaFoldDB" id="A0A0D7BVH0"/>
<feature type="compositionally biased region" description="Polar residues" evidence="3">
    <location>
        <begin position="608"/>
        <end position="635"/>
    </location>
</feature>
<proteinExistence type="predicted"/>
<keyword evidence="4" id="KW-0472">Membrane</keyword>
<feature type="compositionally biased region" description="Low complexity" evidence="3">
    <location>
        <begin position="452"/>
        <end position="475"/>
    </location>
</feature>
<feature type="compositionally biased region" description="Basic and acidic residues" evidence="3">
    <location>
        <begin position="887"/>
        <end position="900"/>
    </location>
</feature>
<evidence type="ECO:0000313" key="6">
    <source>
        <dbReference type="EMBL" id="KIY73631.1"/>
    </source>
</evidence>
<feature type="region of interest" description="Disordered" evidence="3">
    <location>
        <begin position="607"/>
        <end position="701"/>
    </location>
</feature>
<reference evidence="6 7" key="1">
    <citation type="journal article" date="2015" name="Fungal Genet. Biol.">
        <title>Evolution of novel wood decay mechanisms in Agaricales revealed by the genome sequences of Fistulina hepatica and Cylindrobasidium torrendii.</title>
        <authorList>
            <person name="Floudas D."/>
            <person name="Held B.W."/>
            <person name="Riley R."/>
            <person name="Nagy L.G."/>
            <person name="Koehler G."/>
            <person name="Ransdell A.S."/>
            <person name="Younus H."/>
            <person name="Chow J."/>
            <person name="Chiniquy J."/>
            <person name="Lipzen A."/>
            <person name="Tritt A."/>
            <person name="Sun H."/>
            <person name="Haridas S."/>
            <person name="LaButti K."/>
            <person name="Ohm R.A."/>
            <person name="Kues U."/>
            <person name="Blanchette R.A."/>
            <person name="Grigoriev I.V."/>
            <person name="Minto R.E."/>
            <person name="Hibbett D.S."/>
        </authorList>
    </citation>
    <scope>NUCLEOTIDE SEQUENCE [LARGE SCALE GENOMIC DNA]</scope>
    <source>
        <strain evidence="6 7">FP15055 ss-10</strain>
    </source>
</reference>
<feature type="compositionally biased region" description="Acidic residues" evidence="3">
    <location>
        <begin position="874"/>
        <end position="886"/>
    </location>
</feature>
<dbReference type="PANTHER" id="PTHR46093">
    <property type="entry name" value="ACYL-COA-BINDING DOMAIN-CONTAINING PROTEIN 5"/>
    <property type="match status" value="1"/>
</dbReference>
<gene>
    <name evidence="6" type="ORF">CYLTODRAFT_416663</name>
</gene>
<feature type="region of interest" description="Disordered" evidence="3">
    <location>
        <begin position="452"/>
        <end position="477"/>
    </location>
</feature>
<dbReference type="OrthoDB" id="10250130at2759"/>
<dbReference type="Gene3D" id="2.120.10.80">
    <property type="entry name" value="Kelch-type beta propeller"/>
    <property type="match status" value="2"/>
</dbReference>
<evidence type="ECO:0000313" key="7">
    <source>
        <dbReference type="Proteomes" id="UP000054007"/>
    </source>
</evidence>
<dbReference type="PANTHER" id="PTHR46093:SF3">
    <property type="entry name" value="ACYL-COA-BINDING DOMAIN-CONTAINING PROTEIN 4"/>
    <property type="match status" value="1"/>
</dbReference>
<feature type="region of interest" description="Disordered" evidence="3">
    <location>
        <begin position="833"/>
        <end position="900"/>
    </location>
</feature>
<dbReference type="EMBL" id="KN880434">
    <property type="protein sequence ID" value="KIY73631.1"/>
    <property type="molecule type" value="Genomic_DNA"/>
</dbReference>
<feature type="compositionally biased region" description="Low complexity" evidence="3">
    <location>
        <begin position="643"/>
        <end position="657"/>
    </location>
</feature>
<evidence type="ECO:0008006" key="8">
    <source>
        <dbReference type="Google" id="ProtNLM"/>
    </source>
</evidence>
<feature type="transmembrane region" description="Helical" evidence="4">
    <location>
        <begin position="487"/>
        <end position="507"/>
    </location>
</feature>
<feature type="chain" id="PRO_5002317720" description="Galactose oxidase" evidence="5">
    <location>
        <begin position="22"/>
        <end position="919"/>
    </location>
</feature>
<accession>A0A0D7BVH0</accession>
<keyword evidence="4" id="KW-0812">Transmembrane</keyword>
<keyword evidence="4" id="KW-1133">Transmembrane helix</keyword>
<evidence type="ECO:0000256" key="4">
    <source>
        <dbReference type="SAM" id="Phobius"/>
    </source>
</evidence>
<feature type="signal peptide" evidence="5">
    <location>
        <begin position="1"/>
        <end position="21"/>
    </location>
</feature>
<dbReference type="Proteomes" id="UP000054007">
    <property type="component" value="Unassembled WGS sequence"/>
</dbReference>
<dbReference type="STRING" id="1314674.A0A0D7BVH0"/>
<feature type="transmembrane region" description="Helical" evidence="4">
    <location>
        <begin position="762"/>
        <end position="784"/>
    </location>
</feature>
<sequence length="919" mass="98035">MDFFFSFFLVYVLSFITFSGADPIATSITVPPLQWLNLTGLLSGNAAPPPLKNAAIGYHDDSRTLIVFGGESAAGVPQGSTYLLNLDELTWSVPSGTSTDTPSARSLAVAGCDFAASNRNGFVVIGGKGSNGQALSDIWEFDFTSQFWGRVSVSAGGPGARWGSVGGIDITTSPIQDPVVPGPNNTLYLIGGTDGNQAFSLSDVWRFNISGTLSSNLPDAASGSWDRMHIGDLPARTDGGGAVIGSTVINVGGCSSSPADNKCEQQDSYVLSTSRQTSLSPQGCPIPRTLPAVTPNLNRFAQSFSSQVFMLLGTFDDTIWVDDGYLDKGEVDILDIDTGQWSRVVCSGDPGNDGTERFPSARSGAATVSFTEGLVGSSRSGKSDTIVFGGQDASGTYLNELWVLRAYDGSITTSNSQWSGYGSGALESGVNADGTHVSVQILDVCAKAVDSSQTTSSGTTSGSTPTGSASPTSSSLPDNQDVYDTSFYHKLFAPLSLVLFLPAIVFFRLSAPVYTGQQMSQRPMISLYAAGLLATVAYGLGVAGLALSFTSVTETVQPSFSKRAISSKILQTTHGRVGLAFWVGLYAVVPVCYAILMLTRHGLHRTRSFASSPHNNATISPEKPGSSSPLPMSNDTDGEELSGRSTPRGRTSSLGTTAMLRPNHGEATPSTESLGSAPVRSFEVVNRPPHRRKASAAAPIMEASRRAQRDLAQISWMHRRRSLNAVDELDYAITQVIRQQQANANASPPPASAVSFPPWTDILVRFLLHFFLLGLCVIALVALWHRGPRATFGVFLAWVFVVYIVILGLSVSGRPPFSVISICVERVRAHRETATPDTELQDTHSGPYLHGQSHRVASTDRQDAVSSGHGVYSDEGEGSEDDEDEDSRQHRIEQEMDRRDVALVTVPKRKLWITNPSRD</sequence>